<evidence type="ECO:0000256" key="2">
    <source>
        <dbReference type="ARBA" id="ARBA00006499"/>
    </source>
</evidence>
<dbReference type="Proteomes" id="UP000245942">
    <property type="component" value="Unassembled WGS sequence"/>
</dbReference>
<name>A0A316TYU3_9BASI</name>
<comment type="catalytic activity">
    <reaction evidence="12">
        <text>S-hexadecanoyl-L-cysteinyl-[protein] + H2O = L-cysteinyl-[protein] + hexadecanoate + H(+)</text>
        <dbReference type="Rhea" id="RHEA:19233"/>
        <dbReference type="Rhea" id="RHEA-COMP:10131"/>
        <dbReference type="Rhea" id="RHEA-COMP:11032"/>
        <dbReference type="ChEBI" id="CHEBI:7896"/>
        <dbReference type="ChEBI" id="CHEBI:15377"/>
        <dbReference type="ChEBI" id="CHEBI:15378"/>
        <dbReference type="ChEBI" id="CHEBI:29950"/>
        <dbReference type="ChEBI" id="CHEBI:74151"/>
        <dbReference type="EC" id="3.1.2.22"/>
    </reaction>
</comment>
<dbReference type="InterPro" id="IPR029058">
    <property type="entry name" value="AB_hydrolase_fold"/>
</dbReference>
<evidence type="ECO:0000256" key="10">
    <source>
        <dbReference type="ARBA" id="ARBA00029392"/>
    </source>
</evidence>
<evidence type="ECO:0000256" key="3">
    <source>
        <dbReference type="ARBA" id="ARBA00012423"/>
    </source>
</evidence>
<dbReference type="GO" id="GO:0008474">
    <property type="term" value="F:palmitoyl-(protein) hydrolase activity"/>
    <property type="evidence" value="ECO:0007669"/>
    <property type="project" value="UniProtKB-EC"/>
</dbReference>
<keyword evidence="9" id="KW-0443">Lipid metabolism</keyword>
<dbReference type="SUPFAM" id="SSF53474">
    <property type="entry name" value="alpha/beta-Hydrolases"/>
    <property type="match status" value="1"/>
</dbReference>
<evidence type="ECO:0000256" key="11">
    <source>
        <dbReference type="ARBA" id="ARBA00031195"/>
    </source>
</evidence>
<protein>
    <recommendedName>
        <fullName evidence="4">Acyl-protein thioesterase 1</fullName>
        <ecNumber evidence="3">3.1.2.22</ecNumber>
    </recommendedName>
    <alternativeName>
        <fullName evidence="11">Palmitoyl-protein hydrolase</fullName>
    </alternativeName>
</protein>
<dbReference type="GO" id="GO:0052689">
    <property type="term" value="F:carboxylic ester hydrolase activity"/>
    <property type="evidence" value="ECO:0007669"/>
    <property type="project" value="UniProtKB-KW"/>
</dbReference>
<evidence type="ECO:0000256" key="5">
    <source>
        <dbReference type="ARBA" id="ARBA00022487"/>
    </source>
</evidence>
<reference evidence="14 15" key="1">
    <citation type="journal article" date="2018" name="Mol. Biol. Evol.">
        <title>Broad Genomic Sampling Reveals a Smut Pathogenic Ancestry of the Fungal Clade Ustilaginomycotina.</title>
        <authorList>
            <person name="Kijpornyongpan T."/>
            <person name="Mondo S.J."/>
            <person name="Barry K."/>
            <person name="Sandor L."/>
            <person name="Lee J."/>
            <person name="Lipzen A."/>
            <person name="Pangilinan J."/>
            <person name="LaButti K."/>
            <person name="Hainaut M."/>
            <person name="Henrissat B."/>
            <person name="Grigoriev I.V."/>
            <person name="Spatafora J.W."/>
            <person name="Aime M.C."/>
        </authorList>
    </citation>
    <scope>NUCLEOTIDE SEQUENCE [LARGE SCALE GENOMIC DNA]</scope>
    <source>
        <strain evidence="14 15">MCA 4718</strain>
    </source>
</reference>
<keyword evidence="6" id="KW-0963">Cytoplasm</keyword>
<evidence type="ECO:0000256" key="8">
    <source>
        <dbReference type="ARBA" id="ARBA00022832"/>
    </source>
</evidence>
<dbReference type="EC" id="3.1.2.22" evidence="3"/>
<dbReference type="PANTHER" id="PTHR10655">
    <property type="entry name" value="LYSOPHOSPHOLIPASE-RELATED"/>
    <property type="match status" value="1"/>
</dbReference>
<dbReference type="PANTHER" id="PTHR10655:SF17">
    <property type="entry name" value="LYSOPHOSPHOLIPASE-LIKE PROTEIN 1"/>
    <property type="match status" value="1"/>
</dbReference>
<feature type="domain" description="Phospholipase/carboxylesterase/thioesterase" evidence="13">
    <location>
        <begin position="10"/>
        <end position="203"/>
    </location>
</feature>
<evidence type="ECO:0000313" key="14">
    <source>
        <dbReference type="EMBL" id="PWN17878.1"/>
    </source>
</evidence>
<comment type="subcellular location">
    <subcellularLocation>
        <location evidence="1">Cytoplasm</location>
    </subcellularLocation>
</comment>
<evidence type="ECO:0000259" key="13">
    <source>
        <dbReference type="Pfam" id="PF02230"/>
    </source>
</evidence>
<dbReference type="AlphaFoldDB" id="A0A316TYU3"/>
<keyword evidence="8" id="KW-0276">Fatty acid metabolism</keyword>
<keyword evidence="5" id="KW-0719">Serine esterase</keyword>
<gene>
    <name evidence="14" type="ORF">BCV69DRAFT_288749</name>
</gene>
<dbReference type="GeneID" id="37015378"/>
<comment type="function">
    <text evidence="10">Hydrolyzes fatty acids from S-acylated cysteine residues in proteins with a strong preference for palmitoylated G-alpha proteins over other acyl substrates. Mediates the deacylation of G-alpha proteins such as GPA1 in vivo, but has weak or no activity toward palmitoylated Ras proteins. Has weak lysophospholipase activity in vitro; however such activity may not exist in vivo.</text>
</comment>
<dbReference type="InterPro" id="IPR050565">
    <property type="entry name" value="LYPA1-2/EST-like"/>
</dbReference>
<evidence type="ECO:0000256" key="6">
    <source>
        <dbReference type="ARBA" id="ARBA00022490"/>
    </source>
</evidence>
<dbReference type="OrthoDB" id="2418081at2759"/>
<keyword evidence="15" id="KW-1185">Reference proteome</keyword>
<dbReference type="RefSeq" id="XP_025345038.1">
    <property type="nucleotide sequence ID" value="XM_025493644.1"/>
</dbReference>
<proteinExistence type="inferred from homology"/>
<comment type="similarity">
    <text evidence="2">Belongs to the AB hydrolase superfamily. AB hydrolase 2 family.</text>
</comment>
<organism evidence="14 15">
    <name type="scientific">Pseudomicrostroma glucosiphilum</name>
    <dbReference type="NCBI Taxonomy" id="1684307"/>
    <lineage>
        <taxon>Eukaryota</taxon>
        <taxon>Fungi</taxon>
        <taxon>Dikarya</taxon>
        <taxon>Basidiomycota</taxon>
        <taxon>Ustilaginomycotina</taxon>
        <taxon>Exobasidiomycetes</taxon>
        <taxon>Microstromatales</taxon>
        <taxon>Microstromatales incertae sedis</taxon>
        <taxon>Pseudomicrostroma</taxon>
    </lineage>
</organism>
<keyword evidence="7" id="KW-0378">Hydrolase</keyword>
<evidence type="ECO:0000256" key="12">
    <source>
        <dbReference type="ARBA" id="ARBA00047337"/>
    </source>
</evidence>
<dbReference type="InterPro" id="IPR003140">
    <property type="entry name" value="PLipase/COase/thioEstase"/>
</dbReference>
<dbReference type="Gene3D" id="3.40.50.1820">
    <property type="entry name" value="alpha/beta hydrolase"/>
    <property type="match status" value="1"/>
</dbReference>
<sequence length="256" mass="27007">MASPLLKTLVVPAASGTATASVIFAHGLGDSGLGWLDVAKMLSRRPSLNHVRFILPNAPVQPVSLNMGMPMPSWFDITTLEDISEAEDERGLLKSSSEINRLIQAEIDGSAEGLGGKGIEAGRVVVGGFSQGGAIAYLTGLTHPTPLAGIIALSSWLPLKSKIVSLLSPHAKDTPVFHGHGSSDQIVQFTFGKRTVEFLKSEAEGGLGMGEFKTASGAGRQAKGVKFEIYRGMAHSACPEEIEHVGQFLESIVPKH</sequence>
<dbReference type="EMBL" id="KZ819340">
    <property type="protein sequence ID" value="PWN17878.1"/>
    <property type="molecule type" value="Genomic_DNA"/>
</dbReference>
<evidence type="ECO:0000256" key="9">
    <source>
        <dbReference type="ARBA" id="ARBA00023098"/>
    </source>
</evidence>
<accession>A0A316TYU3</accession>
<dbReference type="FunFam" id="3.40.50.1820:FF:000010">
    <property type="entry name" value="Acyl-protein thioesterase 2"/>
    <property type="match status" value="1"/>
</dbReference>
<evidence type="ECO:0000313" key="15">
    <source>
        <dbReference type="Proteomes" id="UP000245942"/>
    </source>
</evidence>
<evidence type="ECO:0000256" key="4">
    <source>
        <dbReference type="ARBA" id="ARBA00014923"/>
    </source>
</evidence>
<dbReference type="GO" id="GO:0006631">
    <property type="term" value="P:fatty acid metabolic process"/>
    <property type="evidence" value="ECO:0007669"/>
    <property type="project" value="UniProtKB-KW"/>
</dbReference>
<dbReference type="Pfam" id="PF02230">
    <property type="entry name" value="Abhydrolase_2"/>
    <property type="match status" value="1"/>
</dbReference>
<dbReference type="GO" id="GO:0005737">
    <property type="term" value="C:cytoplasm"/>
    <property type="evidence" value="ECO:0007669"/>
    <property type="project" value="UniProtKB-SubCell"/>
</dbReference>
<dbReference type="STRING" id="1684307.A0A316TYU3"/>
<evidence type="ECO:0000256" key="7">
    <source>
        <dbReference type="ARBA" id="ARBA00022801"/>
    </source>
</evidence>
<evidence type="ECO:0000256" key="1">
    <source>
        <dbReference type="ARBA" id="ARBA00004496"/>
    </source>
</evidence>